<feature type="compositionally biased region" description="Basic and acidic residues" evidence="1">
    <location>
        <begin position="132"/>
        <end position="147"/>
    </location>
</feature>
<evidence type="ECO:0000256" key="2">
    <source>
        <dbReference type="SAM" id="Phobius"/>
    </source>
</evidence>
<feature type="compositionally biased region" description="Basic and acidic residues" evidence="1">
    <location>
        <begin position="579"/>
        <end position="588"/>
    </location>
</feature>
<feature type="compositionally biased region" description="Basic and acidic residues" evidence="1">
    <location>
        <begin position="775"/>
        <end position="787"/>
    </location>
</feature>
<dbReference type="PANTHER" id="PTHR38426:SF1">
    <property type="entry name" value="MAINTENANCE OF TELOMERE CAPPING PROTEIN 4"/>
    <property type="match status" value="1"/>
</dbReference>
<reference evidence="3 4" key="1">
    <citation type="submission" date="2016-06" db="EMBL/GenBank/DDBJ databases">
        <authorList>
            <person name="Kjaerup R.B."/>
            <person name="Dalgaard T.S."/>
            <person name="Juul-Madsen H.R."/>
        </authorList>
    </citation>
    <scope>NUCLEOTIDE SEQUENCE [LARGE SCALE GENOMIC DNA]</scope>
</reference>
<keyword evidence="2" id="KW-1133">Transmembrane helix</keyword>
<feature type="compositionally biased region" description="Basic and acidic residues" evidence="1">
    <location>
        <begin position="469"/>
        <end position="504"/>
    </location>
</feature>
<dbReference type="PANTHER" id="PTHR38426">
    <property type="entry name" value="MAINTENANCE OF TELOMERE CAPPING PROTEIN 4"/>
    <property type="match status" value="1"/>
</dbReference>
<gene>
    <name evidence="3" type="ORF">ZT3D7_G863</name>
</gene>
<feature type="compositionally biased region" description="Basic and acidic residues" evidence="1">
    <location>
        <begin position="535"/>
        <end position="546"/>
    </location>
</feature>
<accession>A0A1X7RE95</accession>
<feature type="region of interest" description="Disordered" evidence="1">
    <location>
        <begin position="1"/>
        <end position="94"/>
    </location>
</feature>
<feature type="region of interest" description="Disordered" evidence="1">
    <location>
        <begin position="627"/>
        <end position="692"/>
    </location>
</feature>
<feature type="transmembrane region" description="Helical" evidence="2">
    <location>
        <begin position="1114"/>
        <end position="1136"/>
    </location>
</feature>
<feature type="region of interest" description="Disordered" evidence="1">
    <location>
        <begin position="469"/>
        <end position="557"/>
    </location>
</feature>
<dbReference type="EMBL" id="LT853692">
    <property type="protein sequence ID" value="SMQ45718.1"/>
    <property type="molecule type" value="Genomic_DNA"/>
</dbReference>
<feature type="compositionally biased region" description="Polar residues" evidence="1">
    <location>
        <begin position="874"/>
        <end position="892"/>
    </location>
</feature>
<feature type="compositionally biased region" description="Low complexity" evidence="1">
    <location>
        <begin position="524"/>
        <end position="534"/>
    </location>
</feature>
<name>A0A1X7RE95_ZYMT9</name>
<keyword evidence="2" id="KW-0472">Membrane</keyword>
<evidence type="ECO:0000313" key="3">
    <source>
        <dbReference type="EMBL" id="SMQ45718.1"/>
    </source>
</evidence>
<feature type="compositionally biased region" description="Polar residues" evidence="1">
    <location>
        <begin position="57"/>
        <end position="67"/>
    </location>
</feature>
<dbReference type="InterPro" id="IPR038769">
    <property type="entry name" value="MTC4"/>
</dbReference>
<feature type="compositionally biased region" description="Basic and acidic residues" evidence="1">
    <location>
        <begin position="669"/>
        <end position="692"/>
    </location>
</feature>
<feature type="region of interest" description="Disordered" evidence="1">
    <location>
        <begin position="721"/>
        <end position="757"/>
    </location>
</feature>
<dbReference type="Proteomes" id="UP000215127">
    <property type="component" value="Chromosome 1"/>
</dbReference>
<protein>
    <submittedName>
        <fullName evidence="3">Uncharacterized protein</fullName>
    </submittedName>
</protein>
<dbReference type="STRING" id="1276538.A0A1X7RE95"/>
<feature type="compositionally biased region" description="Polar residues" evidence="1">
    <location>
        <begin position="654"/>
        <end position="668"/>
    </location>
</feature>
<feature type="region of interest" description="Disordered" evidence="1">
    <location>
        <begin position="570"/>
        <end position="613"/>
    </location>
</feature>
<feature type="region of interest" description="Disordered" evidence="1">
    <location>
        <begin position="118"/>
        <end position="218"/>
    </location>
</feature>
<sequence length="1153" mass="127853">MSSNGPSSSSLALPSGSRPSTAAADVSFTPRNPQPVESRIPRWRRSRSSKSPSDSDNTSVASRSSYNGKRAGSSELPLPASEGRNGTVKSTPKRLMKSGGFLLDSAFANGHFHKKELNDSAVRRNVPQVQVEKAKTAADRVSGDSSRRGSPLSRQVSNDDSTGYSGRSYASPSPSMDPAQLVQMALSLSESRKRHVSSTLPVPISPAGTRRVVSDRPFNKRSSLLSDGVAHISPESPRSSGQYGSEIVNDGAELVSFNFSPATLSRADKARRYFELASEHRRLLEHLPPLKSDRHAHGNYTLQANSSPGSAHYDLTRVPSHINAQRGLGRSYNPLQSLRNRRLRNRERRSLPAPPDTWQQTDRIKAWINNVETASKDPAFRPGGDHVRLPSFPGELRGQDQVQANPSARHRRTDTVTSVITRPENGWTIEPAELLADTYWLEKRGNKACIEDRHGNKLFPNLARASVDLPRRSKEYHGKDTDPEHDATSDKYSLKDETEDENRTKLRRRDLLPIPGLRRKNHASRSASVESGSSDEGRGPAHRYGDARSGGENTGPLERHMRDMMVKEANGELSSPETHVSDHWDTQRKQIPGGSGSIGRAQRESVSSMGGRLSTDFTAYRRVRSADGRAGSVGHRNESEEKVFGGPLPAKASGSAQPATLQHAPSTSRRTEDTDQELRSKDQNHVERHDFAETFDTPLYPVVSGEPASIKARASLEIPRAPRITRHKTSDSFGSGLRRSDTSGTIGDKSTKDGKRRFFKAGRIGEIVRTEGSRIGDRLRSGRDRSGEVAADSSKAHSDSDAEEDRQDNYDSEVSPRASLDQSRPKAKYHTSGLPSFKSPSARGREHNMAESTASDDSDTVNRQRTRKRADRSASPTLPTINLPNDNTTANMETPAERMNYSMKSASQQHLSFGALPAIRTGDRRGALVTAHGGRRHWSISDPTHQQKPRVLEKVTARDIARIRALLLATGIKAHEIHQQADDVNDKRSGLILKVSELTGDKMTNVTRKEECLVAGRLLSDDISTTLGNFEKTVQHFQSTTAKDLSAQLDELSHRVSDQLTKLVHETSDEADAFNVELTTKQPQEVKRVDEAVDEMLRQRRRQFRLLRRTGFKLLEWLVLGIMWWLWFLVVLFNMVKKVVMGGVRAVRWLVWF</sequence>
<feature type="region of interest" description="Disordered" evidence="1">
    <location>
        <begin position="775"/>
        <end position="892"/>
    </location>
</feature>
<dbReference type="AlphaFoldDB" id="A0A1X7RE95"/>
<organism evidence="3 4">
    <name type="scientific">Zymoseptoria tritici (strain ST99CH_3D7)</name>
    <dbReference type="NCBI Taxonomy" id="1276538"/>
    <lineage>
        <taxon>Eukaryota</taxon>
        <taxon>Fungi</taxon>
        <taxon>Dikarya</taxon>
        <taxon>Ascomycota</taxon>
        <taxon>Pezizomycotina</taxon>
        <taxon>Dothideomycetes</taxon>
        <taxon>Dothideomycetidae</taxon>
        <taxon>Mycosphaerellales</taxon>
        <taxon>Mycosphaerellaceae</taxon>
        <taxon>Zymoseptoria</taxon>
    </lineage>
</organism>
<evidence type="ECO:0000313" key="4">
    <source>
        <dbReference type="Proteomes" id="UP000215127"/>
    </source>
</evidence>
<proteinExistence type="predicted"/>
<keyword evidence="4" id="KW-1185">Reference proteome</keyword>
<feature type="compositionally biased region" description="Polar residues" evidence="1">
    <location>
        <begin position="152"/>
        <end position="174"/>
    </location>
</feature>
<feature type="compositionally biased region" description="Low complexity" evidence="1">
    <location>
        <begin position="1"/>
        <end position="20"/>
    </location>
</feature>
<evidence type="ECO:0000256" key="1">
    <source>
        <dbReference type="SAM" id="MobiDB-lite"/>
    </source>
</evidence>
<keyword evidence="2" id="KW-0812">Transmembrane</keyword>